<sequence>MVKELFIYLVKVFYSNQNYNIKFSKELFKCLNTENGLFDQFFDFINKLKKTEGTTYLVKRIGCNLRNKKRICDIIKSISVHEYCTLKDLEMCNEDQEKCEDILESSDKFVKEFSTIEANETNADTCLDILSNNVQSIYHIEVLKNNEISFKFIQNSVPYKIPVDSFDSDCNTTNLSQLDTTTNLLSSTKLSDIDISEDSTKIKEYSIIRNKIIIPKNPTQNVILSEINNEKTIDLNTNPLNTKSKKSVYKF</sequence>
<name>A0A0L0CMV3_LUCCU</name>
<evidence type="ECO:0000313" key="2">
    <source>
        <dbReference type="Proteomes" id="UP000037069"/>
    </source>
</evidence>
<comment type="caution">
    <text evidence="1">The sequence shown here is derived from an EMBL/GenBank/DDBJ whole genome shotgun (WGS) entry which is preliminary data.</text>
</comment>
<reference evidence="1 2" key="1">
    <citation type="journal article" date="2015" name="Nat. Commun.">
        <title>Lucilia cuprina genome unlocks parasitic fly biology to underpin future interventions.</title>
        <authorList>
            <person name="Anstead C.A."/>
            <person name="Korhonen P.K."/>
            <person name="Young N.D."/>
            <person name="Hall R.S."/>
            <person name="Jex A.R."/>
            <person name="Murali S.C."/>
            <person name="Hughes D.S."/>
            <person name="Lee S.F."/>
            <person name="Perry T."/>
            <person name="Stroehlein A.J."/>
            <person name="Ansell B.R."/>
            <person name="Breugelmans B."/>
            <person name="Hofmann A."/>
            <person name="Qu J."/>
            <person name="Dugan S."/>
            <person name="Lee S.L."/>
            <person name="Chao H."/>
            <person name="Dinh H."/>
            <person name="Han Y."/>
            <person name="Doddapaneni H.V."/>
            <person name="Worley K.C."/>
            <person name="Muzny D.M."/>
            <person name="Ioannidis P."/>
            <person name="Waterhouse R.M."/>
            <person name="Zdobnov E.M."/>
            <person name="James P.J."/>
            <person name="Bagnall N.H."/>
            <person name="Kotze A.C."/>
            <person name="Gibbs R.A."/>
            <person name="Richards S."/>
            <person name="Batterham P."/>
            <person name="Gasser R.B."/>
        </authorList>
    </citation>
    <scope>NUCLEOTIDE SEQUENCE [LARGE SCALE GENOMIC DNA]</scope>
    <source>
        <strain evidence="1 2">LS</strain>
        <tissue evidence="1">Full body</tissue>
    </source>
</reference>
<keyword evidence="2" id="KW-1185">Reference proteome</keyword>
<evidence type="ECO:0000313" key="1">
    <source>
        <dbReference type="EMBL" id="KNC33611.1"/>
    </source>
</evidence>
<dbReference type="Proteomes" id="UP000037069">
    <property type="component" value="Unassembled WGS sequence"/>
</dbReference>
<proteinExistence type="predicted"/>
<protein>
    <submittedName>
        <fullName evidence="1">Uncharacterized protein</fullName>
    </submittedName>
</protein>
<organism evidence="1 2">
    <name type="scientific">Lucilia cuprina</name>
    <name type="common">Green bottle fly</name>
    <name type="synonym">Australian sheep blowfly</name>
    <dbReference type="NCBI Taxonomy" id="7375"/>
    <lineage>
        <taxon>Eukaryota</taxon>
        <taxon>Metazoa</taxon>
        <taxon>Ecdysozoa</taxon>
        <taxon>Arthropoda</taxon>
        <taxon>Hexapoda</taxon>
        <taxon>Insecta</taxon>
        <taxon>Pterygota</taxon>
        <taxon>Neoptera</taxon>
        <taxon>Endopterygota</taxon>
        <taxon>Diptera</taxon>
        <taxon>Brachycera</taxon>
        <taxon>Muscomorpha</taxon>
        <taxon>Oestroidea</taxon>
        <taxon>Calliphoridae</taxon>
        <taxon>Luciliinae</taxon>
        <taxon>Lucilia</taxon>
    </lineage>
</organism>
<dbReference type="AlphaFoldDB" id="A0A0L0CMV3"/>
<gene>
    <name evidence="1" type="ORF">FF38_02989</name>
</gene>
<dbReference type="EMBL" id="JRES01000173">
    <property type="protein sequence ID" value="KNC33611.1"/>
    <property type="molecule type" value="Genomic_DNA"/>
</dbReference>
<accession>A0A0L0CMV3</accession>